<gene>
    <name evidence="1" type="ORF">CCYN2B_110029</name>
</gene>
<dbReference type="GO" id="GO:0006508">
    <property type="term" value="P:proteolysis"/>
    <property type="evidence" value="ECO:0007669"/>
    <property type="project" value="UniProtKB-KW"/>
</dbReference>
<sequence length="392" mass="45387">MRSKSISYIFLVAILCINFSCKSPVKILKKGEVIITENITKVPIDIKTKLPFVKVEINGKEYNFLFDTGAMTCISFDLYKELQLKSKNVYNIYDSQGNEKEETITILPQLKMGSILMKNVGCVVINFDSFEFKCTKINGVIGSNHIKDLFVKVNNQEKVIEFTKDFSLLDKTGFDKEWDFIEDKQYRPILISNFYGKKMGFLFDTGANSYIDITKKFVDEVKDSIKSSIITFEGHNSVGIYGKDKKNKSIYYFKPEQLEIADHSFNSELVSTGSTNLIGNDYLEHFDYILDWKHKKIYFKEIDRPNTKKIFSFSPGYSDNKFIVSSILKTENHPLRLGEVIVSINGQKIDEMSQEELCNLFLNNYKFDTITVEVLRDDQVLPFTFTREDFFK</sequence>
<dbReference type="AlphaFoldDB" id="A0A0B7GZB9"/>
<keyword evidence="2" id="KW-1185">Reference proteome</keyword>
<dbReference type="InterPro" id="IPR021109">
    <property type="entry name" value="Peptidase_aspartic_dom_sf"/>
</dbReference>
<keyword evidence="1" id="KW-0645">Protease</keyword>
<dbReference type="EMBL" id="CDOD01000003">
    <property type="protein sequence ID" value="CEN32510.1"/>
    <property type="molecule type" value="Genomic_DNA"/>
</dbReference>
<keyword evidence="1" id="KW-0378">Hydrolase</keyword>
<dbReference type="SUPFAM" id="SSF50156">
    <property type="entry name" value="PDZ domain-like"/>
    <property type="match status" value="1"/>
</dbReference>
<dbReference type="SUPFAM" id="SSF50630">
    <property type="entry name" value="Acid proteases"/>
    <property type="match status" value="1"/>
</dbReference>
<protein>
    <submittedName>
        <fullName evidence="1">Putative Retroviral aspartyl protease</fullName>
    </submittedName>
</protein>
<dbReference type="Proteomes" id="UP000038055">
    <property type="component" value="Unassembled WGS sequence"/>
</dbReference>
<dbReference type="InterPro" id="IPR036034">
    <property type="entry name" value="PDZ_sf"/>
</dbReference>
<dbReference type="InterPro" id="IPR034122">
    <property type="entry name" value="Retropepsin-like_bacterial"/>
</dbReference>
<dbReference type="Gene3D" id="2.40.70.10">
    <property type="entry name" value="Acid Proteases"/>
    <property type="match status" value="2"/>
</dbReference>
<dbReference type="CDD" id="cd05483">
    <property type="entry name" value="retropepsin_like_bacteria"/>
    <property type="match status" value="1"/>
</dbReference>
<reference evidence="2" key="1">
    <citation type="submission" date="2015-01" db="EMBL/GenBank/DDBJ databases">
        <authorList>
            <person name="MANFREDI Pablo"/>
        </authorList>
    </citation>
    <scope>NUCLEOTIDE SEQUENCE [LARGE SCALE GENOMIC DNA]</scope>
    <source>
        <strain evidence="2">Ccyn2B</strain>
    </source>
</reference>
<dbReference type="Gene3D" id="2.30.42.10">
    <property type="match status" value="1"/>
</dbReference>
<dbReference type="eggNOG" id="COG3577">
    <property type="taxonomic scope" value="Bacteria"/>
</dbReference>
<proteinExistence type="predicted"/>
<name>A0A0B7GZB9_9FLAO</name>
<evidence type="ECO:0000313" key="1">
    <source>
        <dbReference type="EMBL" id="CEN32510.1"/>
    </source>
</evidence>
<dbReference type="GO" id="GO:0008233">
    <property type="term" value="F:peptidase activity"/>
    <property type="evidence" value="ECO:0007669"/>
    <property type="project" value="UniProtKB-KW"/>
</dbReference>
<accession>A0A0B7GZB9</accession>
<dbReference type="RefSeq" id="WP_041989662.1">
    <property type="nucleotide sequence ID" value="NZ_CDOD01000003.1"/>
</dbReference>
<evidence type="ECO:0000313" key="2">
    <source>
        <dbReference type="Proteomes" id="UP000038055"/>
    </source>
</evidence>
<dbReference type="Pfam" id="PF13650">
    <property type="entry name" value="Asp_protease_2"/>
    <property type="match status" value="1"/>
</dbReference>
<organism evidence="1 2">
    <name type="scientific">Capnocytophaga cynodegmi</name>
    <dbReference type="NCBI Taxonomy" id="28189"/>
    <lineage>
        <taxon>Bacteria</taxon>
        <taxon>Pseudomonadati</taxon>
        <taxon>Bacteroidota</taxon>
        <taxon>Flavobacteriia</taxon>
        <taxon>Flavobacteriales</taxon>
        <taxon>Flavobacteriaceae</taxon>
        <taxon>Capnocytophaga</taxon>
    </lineage>
</organism>